<dbReference type="InterPro" id="IPR000182">
    <property type="entry name" value="GNAT_dom"/>
</dbReference>
<dbReference type="CDD" id="cd04301">
    <property type="entry name" value="NAT_SF"/>
    <property type="match status" value="1"/>
</dbReference>
<name>A0A0R0BD81_9GAMM</name>
<comment type="caution">
    <text evidence="2">The sequence shown here is derived from an EMBL/GenBank/DDBJ whole genome shotgun (WGS) entry which is preliminary data.</text>
</comment>
<evidence type="ECO:0000313" key="2">
    <source>
        <dbReference type="EMBL" id="KRG51575.1"/>
    </source>
</evidence>
<keyword evidence="3" id="KW-1185">Reference proteome</keyword>
<evidence type="ECO:0000259" key="1">
    <source>
        <dbReference type="PROSITE" id="PS51186"/>
    </source>
</evidence>
<dbReference type="GO" id="GO:0016747">
    <property type="term" value="F:acyltransferase activity, transferring groups other than amino-acyl groups"/>
    <property type="evidence" value="ECO:0007669"/>
    <property type="project" value="InterPro"/>
</dbReference>
<dbReference type="OrthoDB" id="9788300at2"/>
<feature type="domain" description="N-acetyltransferase" evidence="1">
    <location>
        <begin position="1"/>
        <end position="159"/>
    </location>
</feature>
<dbReference type="EMBL" id="LLXV01000022">
    <property type="protein sequence ID" value="KRG51575.1"/>
    <property type="molecule type" value="Genomic_DNA"/>
</dbReference>
<gene>
    <name evidence="2" type="ORF">ARC23_00715</name>
</gene>
<dbReference type="AlphaFoldDB" id="A0A0R0BD81"/>
<dbReference type="Gene3D" id="3.40.630.30">
    <property type="match status" value="1"/>
</dbReference>
<dbReference type="PROSITE" id="PS51186">
    <property type="entry name" value="GNAT"/>
    <property type="match status" value="1"/>
</dbReference>
<dbReference type="Proteomes" id="UP000051757">
    <property type="component" value="Unassembled WGS sequence"/>
</dbReference>
<evidence type="ECO:0000313" key="3">
    <source>
        <dbReference type="Proteomes" id="UP000051757"/>
    </source>
</evidence>
<dbReference type="SUPFAM" id="SSF55729">
    <property type="entry name" value="Acyl-CoA N-acyltransferases (Nat)"/>
    <property type="match status" value="1"/>
</dbReference>
<dbReference type="Pfam" id="PF00583">
    <property type="entry name" value="Acetyltransf_1"/>
    <property type="match status" value="1"/>
</dbReference>
<protein>
    <submittedName>
        <fullName evidence="2">GCN5 family acetyltransferase</fullName>
    </submittedName>
</protein>
<dbReference type="PANTHER" id="PTHR43138:SF1">
    <property type="entry name" value="N-ACETYLTRANSFERASE ACA1"/>
    <property type="match status" value="1"/>
</dbReference>
<dbReference type="InterPro" id="IPR016181">
    <property type="entry name" value="Acyl_CoA_acyltransferase"/>
</dbReference>
<reference evidence="2 3" key="1">
    <citation type="journal article" date="2016" name="Front. Microbiol.">
        <title>Genome Sequence of Type Strains of Genus Stenotrophomonas.</title>
        <authorList>
            <person name="Patil P.P."/>
            <person name="Midha S."/>
            <person name="Kumar S."/>
            <person name="Patil P.B."/>
        </authorList>
    </citation>
    <scope>NUCLEOTIDE SEQUENCE [LARGE SCALE GENOMIC DNA]</scope>
    <source>
        <strain evidence="2 3">LMG 978</strain>
    </source>
</reference>
<dbReference type="InterPro" id="IPR052742">
    <property type="entry name" value="Mito_N-acetyltransferase"/>
</dbReference>
<proteinExistence type="predicted"/>
<sequence>MEIRVARQSDFEAMWRIFRAAIATGDALPFAETFEAETFRSHWFQAQTPYVAVQDGRIMGLYKIGPNFPDLGAHVASATYVVDPLAQGRGVGRALVEHSLDRARSDGFLAMQFNYVVSTNVPAVTLYRKLGFEVVGTLPQAFRHRMLGLVDVYVMHRFL</sequence>
<accession>A0A0R0BD81</accession>
<organism evidence="2 3">
    <name type="scientific">Stenotrophomonas beteli</name>
    <dbReference type="NCBI Taxonomy" id="3384461"/>
    <lineage>
        <taxon>Bacteria</taxon>
        <taxon>Pseudomonadati</taxon>
        <taxon>Pseudomonadota</taxon>
        <taxon>Gammaproteobacteria</taxon>
        <taxon>Lysobacterales</taxon>
        <taxon>Lysobacteraceae</taxon>
        <taxon>Stenotrophomonas</taxon>
        <taxon>Stenotrophomonas maltophilia group</taxon>
    </lineage>
</organism>
<dbReference type="PANTHER" id="PTHR43138">
    <property type="entry name" value="ACETYLTRANSFERASE, GNAT FAMILY"/>
    <property type="match status" value="1"/>
</dbReference>